<keyword evidence="6" id="KW-0812">Transmembrane</keyword>
<evidence type="ECO:0000256" key="4">
    <source>
        <dbReference type="ARBA" id="ARBA00023157"/>
    </source>
</evidence>
<keyword evidence="6" id="KW-1133">Transmembrane helix</keyword>
<evidence type="ECO:0000256" key="5">
    <source>
        <dbReference type="SAM" id="MobiDB-lite"/>
    </source>
</evidence>
<gene>
    <name evidence="7" type="ORF">FEK34_11640</name>
</gene>
<comment type="caution">
    <text evidence="7">The sequence shown here is derived from an EMBL/GenBank/DDBJ whole genome shotgun (WGS) entry which is preliminary data.</text>
</comment>
<evidence type="ECO:0000256" key="6">
    <source>
        <dbReference type="SAM" id="Phobius"/>
    </source>
</evidence>
<dbReference type="AlphaFoldDB" id="A0A5R8NSE0"/>
<accession>A0A5R8NSE0</accession>
<evidence type="ECO:0000256" key="2">
    <source>
        <dbReference type="ARBA" id="ARBA00022487"/>
    </source>
</evidence>
<comment type="similarity">
    <text evidence="1">Belongs to the cutinase family.</text>
</comment>
<dbReference type="InterPro" id="IPR029058">
    <property type="entry name" value="AB_hydrolase_fold"/>
</dbReference>
<dbReference type="InterPro" id="IPR000675">
    <property type="entry name" value="Cutinase/axe"/>
</dbReference>
<keyword evidence="3" id="KW-0378">Hydrolase</keyword>
<dbReference type="PANTHER" id="PTHR33630">
    <property type="entry name" value="CUTINASE RV1984C-RELATED-RELATED"/>
    <property type="match status" value="1"/>
</dbReference>
<keyword evidence="2" id="KW-0719">Serine esterase</keyword>
<dbReference type="EMBL" id="VBUT01000004">
    <property type="protein sequence ID" value="TLF78478.1"/>
    <property type="molecule type" value="Genomic_DNA"/>
</dbReference>
<feature type="transmembrane region" description="Helical" evidence="6">
    <location>
        <begin position="20"/>
        <end position="40"/>
    </location>
</feature>
<organism evidence="7 8">
    <name type="scientific">Nocardia cyriacigeorgica</name>
    <dbReference type="NCBI Taxonomy" id="135487"/>
    <lineage>
        <taxon>Bacteria</taxon>
        <taxon>Bacillati</taxon>
        <taxon>Actinomycetota</taxon>
        <taxon>Actinomycetes</taxon>
        <taxon>Mycobacteriales</taxon>
        <taxon>Nocardiaceae</taxon>
        <taxon>Nocardia</taxon>
    </lineage>
</organism>
<protein>
    <submittedName>
        <fullName evidence="7">Cutinase family protein</fullName>
    </submittedName>
</protein>
<feature type="region of interest" description="Disordered" evidence="5">
    <location>
        <begin position="46"/>
        <end position="66"/>
    </location>
</feature>
<keyword evidence="6" id="KW-0472">Membrane</keyword>
<evidence type="ECO:0000256" key="3">
    <source>
        <dbReference type="ARBA" id="ARBA00022801"/>
    </source>
</evidence>
<dbReference type="SMART" id="SM01110">
    <property type="entry name" value="Cutinase"/>
    <property type="match status" value="1"/>
</dbReference>
<dbReference type="PANTHER" id="PTHR33630:SF9">
    <property type="entry name" value="CUTINASE 4"/>
    <property type="match status" value="1"/>
</dbReference>
<dbReference type="Proteomes" id="UP000306378">
    <property type="component" value="Unassembled WGS sequence"/>
</dbReference>
<dbReference type="GO" id="GO:0052689">
    <property type="term" value="F:carboxylic ester hydrolase activity"/>
    <property type="evidence" value="ECO:0007669"/>
    <property type="project" value="UniProtKB-KW"/>
</dbReference>
<dbReference type="Pfam" id="PF01083">
    <property type="entry name" value="Cutinase"/>
    <property type="match status" value="1"/>
</dbReference>
<dbReference type="Gene3D" id="3.40.50.1820">
    <property type="entry name" value="alpha/beta hydrolase"/>
    <property type="match status" value="1"/>
</dbReference>
<proteinExistence type="inferred from homology"/>
<feature type="compositionally biased region" description="Basic and acidic residues" evidence="5">
    <location>
        <begin position="46"/>
        <end position="58"/>
    </location>
</feature>
<keyword evidence="4" id="KW-1015">Disulfide bond</keyword>
<sequence length="331" mass="34400">MSVSARRGSRSRRSRPVGCLVLLALAVLVVIVVVLAWYLLAGRLREPEPGPKPPEERPTSQPASCPDVQMIAVPGTWESASNDDPHNPTANPASLMLNVTRPLREQFPAERLDIFTVPYVAQFSNPIAFPPDGQQSYNNSRSEGTSKMVDALTDRHAECPLTSYVFAGFSQGAVIAGDIAAQVGAGNGPIPADLLLGVTLIADGRRTGDTGPGNAIPVGPVPPGVGAEVALAGLNVPGITMTGPRPGGFGSVADRTYTICAPSDLICDAPRDALRPTNIVGSLTTLIGAVGNPVHALYNGFVVDPNGATATQWTATWASGLIEAAPRPPHS</sequence>
<reference evidence="7 8" key="1">
    <citation type="submission" date="2019-05" db="EMBL/GenBank/DDBJ databases">
        <title>Genomes sequences of two Nocardia cyriacigeorgica environmental isolates, type strains Nocardia asteroides ATCC 19247 and Nocardia cyriacigeorgica DSM 44484.</title>
        <authorList>
            <person name="Vautrin F."/>
            <person name="Bergeron E."/>
            <person name="Dubost A."/>
            <person name="Abrouk D."/>
            <person name="Rodriguez Nava V."/>
            <person name="Pujic P."/>
        </authorList>
    </citation>
    <scope>NUCLEOTIDE SEQUENCE [LARGE SCALE GENOMIC DNA]</scope>
    <source>
        <strain evidence="7 8">EML 446</strain>
    </source>
</reference>
<evidence type="ECO:0000256" key="1">
    <source>
        <dbReference type="ARBA" id="ARBA00007534"/>
    </source>
</evidence>
<evidence type="ECO:0000313" key="7">
    <source>
        <dbReference type="EMBL" id="TLF78478.1"/>
    </source>
</evidence>
<evidence type="ECO:0000313" key="8">
    <source>
        <dbReference type="Proteomes" id="UP000306378"/>
    </source>
</evidence>
<dbReference type="SUPFAM" id="SSF53474">
    <property type="entry name" value="alpha/beta-Hydrolases"/>
    <property type="match status" value="1"/>
</dbReference>
<name>A0A5R8NSE0_9NOCA</name>